<proteinExistence type="inferred from homology"/>
<dbReference type="InterPro" id="IPR042089">
    <property type="entry name" value="Peptidase_M13_dom_2"/>
</dbReference>
<dbReference type="PRINTS" id="PR00786">
    <property type="entry name" value="NEPRILYSIN"/>
</dbReference>
<evidence type="ECO:0000256" key="4">
    <source>
        <dbReference type="ARBA" id="ARBA00022723"/>
    </source>
</evidence>
<dbReference type="InterPro" id="IPR000718">
    <property type="entry name" value="Peptidase_M13"/>
</dbReference>
<evidence type="ECO:0000256" key="2">
    <source>
        <dbReference type="ARBA" id="ARBA00007357"/>
    </source>
</evidence>
<keyword evidence="5" id="KW-0378">Hydrolase</keyword>
<evidence type="ECO:0000313" key="10">
    <source>
        <dbReference type="EMBL" id="RCH84379.1"/>
    </source>
</evidence>
<comment type="cofactor">
    <cofactor evidence="1">
        <name>Zn(2+)</name>
        <dbReference type="ChEBI" id="CHEBI:29105"/>
    </cofactor>
</comment>
<gene>
    <name evidence="10" type="ORF">CU098_005069</name>
</gene>
<keyword evidence="4" id="KW-0479">Metal-binding</keyword>
<evidence type="ECO:0000256" key="3">
    <source>
        <dbReference type="ARBA" id="ARBA00022670"/>
    </source>
</evidence>
<name>A0A367J3F4_RHIST</name>
<dbReference type="CDD" id="cd08662">
    <property type="entry name" value="M13"/>
    <property type="match status" value="1"/>
</dbReference>
<feature type="domain" description="Peptidase M13 C-terminal" evidence="8">
    <location>
        <begin position="438"/>
        <end position="644"/>
    </location>
</feature>
<dbReference type="InterPro" id="IPR008753">
    <property type="entry name" value="Peptidase_M13_N"/>
</dbReference>
<dbReference type="PANTHER" id="PTHR11733">
    <property type="entry name" value="ZINC METALLOPROTEASE FAMILY M13 NEPRILYSIN-RELATED"/>
    <property type="match status" value="1"/>
</dbReference>
<dbReference type="Gene3D" id="1.10.1380.10">
    <property type="entry name" value="Neutral endopeptidase , domain2"/>
    <property type="match status" value="1"/>
</dbReference>
<reference evidence="10 11" key="1">
    <citation type="journal article" date="2018" name="G3 (Bethesda)">
        <title>Phylogenetic and Phylogenomic Definition of Rhizopus Species.</title>
        <authorList>
            <person name="Gryganskyi A.P."/>
            <person name="Golan J."/>
            <person name="Dolatabadi S."/>
            <person name="Mondo S."/>
            <person name="Robb S."/>
            <person name="Idnurm A."/>
            <person name="Muszewska A."/>
            <person name="Steczkiewicz K."/>
            <person name="Masonjones S."/>
            <person name="Liao H.L."/>
            <person name="Gajdeczka M.T."/>
            <person name="Anike F."/>
            <person name="Vuek A."/>
            <person name="Anishchenko I.M."/>
            <person name="Voigt K."/>
            <person name="de Hoog G.S."/>
            <person name="Smith M.E."/>
            <person name="Heitman J."/>
            <person name="Vilgalys R."/>
            <person name="Stajich J.E."/>
        </authorList>
    </citation>
    <scope>NUCLEOTIDE SEQUENCE [LARGE SCALE GENOMIC DNA]</scope>
    <source>
        <strain evidence="10 11">LSU 92-RS-03</strain>
    </source>
</reference>
<dbReference type="SUPFAM" id="SSF55486">
    <property type="entry name" value="Metalloproteases ('zincins'), catalytic domain"/>
    <property type="match status" value="1"/>
</dbReference>
<feature type="domain" description="Peptidase M13 N-terminal" evidence="9">
    <location>
        <begin position="6"/>
        <end position="373"/>
    </location>
</feature>
<evidence type="ECO:0000259" key="8">
    <source>
        <dbReference type="Pfam" id="PF01431"/>
    </source>
</evidence>
<keyword evidence="6" id="KW-0862">Zinc</keyword>
<dbReference type="GO" id="GO:0004222">
    <property type="term" value="F:metalloendopeptidase activity"/>
    <property type="evidence" value="ECO:0007669"/>
    <property type="project" value="InterPro"/>
</dbReference>
<dbReference type="InterPro" id="IPR018497">
    <property type="entry name" value="Peptidase_M13_C"/>
</dbReference>
<dbReference type="PROSITE" id="PS51885">
    <property type="entry name" value="NEPRILYSIN"/>
    <property type="match status" value="1"/>
</dbReference>
<dbReference type="PANTHER" id="PTHR11733:SF167">
    <property type="entry name" value="FI17812P1-RELATED"/>
    <property type="match status" value="1"/>
</dbReference>
<dbReference type="Gene3D" id="3.40.390.10">
    <property type="entry name" value="Collagenase (Catalytic Domain)"/>
    <property type="match status" value="1"/>
</dbReference>
<sequence length="645" mass="73985">VGFLNDSQDEQDLANFQKVKAYYSACTNLDVINSNGPTPLYPYISKLLSSIDNSPDNKNNYFGPEYVSSLTDTLIELLQHGAENIIWLDVGITTYHPDRYTLSLSQVDLTLPYKENYNHPYIIEQFRDGLVSILTQVLGEDASNISSIRFQMMHESNLYALGPKYIESMVDRFIQFESRLANLTLSDDEFEDPVEMTLFDLDQKYPVVNWTQIAYHFLPENTKQSDKVSVTAPQYIERLTNWFLHSQENKVSVQTIREYFVIKLILTDIPQLDQTTQNIYDETIANITTGIETPLSREFTCVKEISAYFGHLLGRYYVMKSFGGEPQRKKIAQLVDSILTSWIKRLKENTWLDEETRDFAIKKASNIVTQLAYGIVDPDVRSSRSISSYYSSFSVNENDYFQNMLSVYNASYRLSWSHFGKEVYKNKWDDEIPPSDVNAFYRVLHNDITVPAGILQFPFFSSELPDYMNYGGIGIVIGHEISHAFDNNGRLYDSNGFLKSWWTNKSADVFVEKSQCFVHQYSNFSIEGTDNKTYYVNGDLTLGENLSDNGGVLAAYQALFSKDRKYTLLPGLEKFSAQQLFFINHAKLWCSKSTSGFAIRQIHTDTHSPNNVRVNAGMQNSPEFSEAFQCRTGQPMNPSKKCEIW</sequence>
<keyword evidence="3" id="KW-0645">Protease</keyword>
<evidence type="ECO:0000256" key="1">
    <source>
        <dbReference type="ARBA" id="ARBA00001947"/>
    </source>
</evidence>
<evidence type="ECO:0000259" key="9">
    <source>
        <dbReference type="Pfam" id="PF05649"/>
    </source>
</evidence>
<comment type="similarity">
    <text evidence="2">Belongs to the peptidase M13 family.</text>
</comment>
<evidence type="ECO:0000256" key="5">
    <source>
        <dbReference type="ARBA" id="ARBA00022801"/>
    </source>
</evidence>
<dbReference type="Pfam" id="PF01431">
    <property type="entry name" value="Peptidase_M13"/>
    <property type="match status" value="1"/>
</dbReference>
<dbReference type="InterPro" id="IPR024079">
    <property type="entry name" value="MetalloPept_cat_dom_sf"/>
</dbReference>
<evidence type="ECO:0000256" key="6">
    <source>
        <dbReference type="ARBA" id="ARBA00022833"/>
    </source>
</evidence>
<dbReference type="GO" id="GO:0016485">
    <property type="term" value="P:protein processing"/>
    <property type="evidence" value="ECO:0007669"/>
    <property type="project" value="TreeGrafter"/>
</dbReference>
<dbReference type="EMBL" id="PJQM01004461">
    <property type="protein sequence ID" value="RCH84379.1"/>
    <property type="molecule type" value="Genomic_DNA"/>
</dbReference>
<evidence type="ECO:0000313" key="11">
    <source>
        <dbReference type="Proteomes" id="UP000253551"/>
    </source>
</evidence>
<keyword evidence="11" id="KW-1185">Reference proteome</keyword>
<dbReference type="STRING" id="4846.A0A367J3F4"/>
<accession>A0A367J3F4</accession>
<keyword evidence="7" id="KW-0482">Metalloprotease</keyword>
<dbReference type="Pfam" id="PF05649">
    <property type="entry name" value="Peptidase_M13_N"/>
    <property type="match status" value="1"/>
</dbReference>
<protein>
    <recommendedName>
        <fullName evidence="12">Zincin</fullName>
    </recommendedName>
</protein>
<dbReference type="GO" id="GO:0005886">
    <property type="term" value="C:plasma membrane"/>
    <property type="evidence" value="ECO:0007669"/>
    <property type="project" value="TreeGrafter"/>
</dbReference>
<dbReference type="AlphaFoldDB" id="A0A367J3F4"/>
<evidence type="ECO:0000256" key="7">
    <source>
        <dbReference type="ARBA" id="ARBA00023049"/>
    </source>
</evidence>
<dbReference type="Proteomes" id="UP000253551">
    <property type="component" value="Unassembled WGS sequence"/>
</dbReference>
<comment type="caution">
    <text evidence="10">The sequence shown here is derived from an EMBL/GenBank/DDBJ whole genome shotgun (WGS) entry which is preliminary data.</text>
</comment>
<dbReference type="OrthoDB" id="6475849at2759"/>
<evidence type="ECO:0008006" key="12">
    <source>
        <dbReference type="Google" id="ProtNLM"/>
    </source>
</evidence>
<feature type="non-terminal residue" evidence="10">
    <location>
        <position position="1"/>
    </location>
</feature>
<dbReference type="GO" id="GO:0046872">
    <property type="term" value="F:metal ion binding"/>
    <property type="evidence" value="ECO:0007669"/>
    <property type="project" value="UniProtKB-KW"/>
</dbReference>
<organism evidence="10 11">
    <name type="scientific">Rhizopus stolonifer</name>
    <name type="common">Rhizopus nigricans</name>
    <dbReference type="NCBI Taxonomy" id="4846"/>
    <lineage>
        <taxon>Eukaryota</taxon>
        <taxon>Fungi</taxon>
        <taxon>Fungi incertae sedis</taxon>
        <taxon>Mucoromycota</taxon>
        <taxon>Mucoromycotina</taxon>
        <taxon>Mucoromycetes</taxon>
        <taxon>Mucorales</taxon>
        <taxon>Mucorineae</taxon>
        <taxon>Rhizopodaceae</taxon>
        <taxon>Rhizopus</taxon>
    </lineage>
</organism>